<dbReference type="Gene3D" id="3.40.50.1360">
    <property type="match status" value="1"/>
</dbReference>
<keyword evidence="1 3" id="KW-0413">Isomerase</keyword>
<dbReference type="PANTHER" id="PTHR11934">
    <property type="entry name" value="RIBOSE-5-PHOSPHATE ISOMERASE"/>
    <property type="match status" value="1"/>
</dbReference>
<name>A0A660LH77_9ACTN</name>
<dbReference type="GO" id="GO:0005829">
    <property type="term" value="C:cytosol"/>
    <property type="evidence" value="ECO:0007669"/>
    <property type="project" value="TreeGrafter"/>
</dbReference>
<evidence type="ECO:0000256" key="2">
    <source>
        <dbReference type="NCBIfam" id="TIGR00021"/>
    </source>
</evidence>
<proteinExistence type="predicted"/>
<dbReference type="EMBL" id="RBIL01000001">
    <property type="protein sequence ID" value="RKQ93243.1"/>
    <property type="molecule type" value="Genomic_DNA"/>
</dbReference>
<dbReference type="NCBIfam" id="TIGR00021">
    <property type="entry name" value="rpiA"/>
    <property type="match status" value="1"/>
</dbReference>
<dbReference type="InterPro" id="IPR004788">
    <property type="entry name" value="Ribose5P_isomerase_type_A"/>
</dbReference>
<protein>
    <recommendedName>
        <fullName evidence="2">Ribose 5-phosphate isomerase A</fullName>
        <ecNumber evidence="2">5.3.1.6</ecNumber>
    </recommendedName>
</protein>
<dbReference type="InterPro" id="IPR037171">
    <property type="entry name" value="NagB/RpiA_transferase-like"/>
</dbReference>
<accession>A0A660LH77</accession>
<dbReference type="Proteomes" id="UP000278962">
    <property type="component" value="Unassembled WGS sequence"/>
</dbReference>
<reference evidence="3 4" key="1">
    <citation type="submission" date="2018-10" db="EMBL/GenBank/DDBJ databases">
        <title>Genomic Encyclopedia of Archaeal and Bacterial Type Strains, Phase II (KMG-II): from individual species to whole genera.</title>
        <authorList>
            <person name="Goeker M."/>
        </authorList>
    </citation>
    <scope>NUCLEOTIDE SEQUENCE [LARGE SCALE GENOMIC DNA]</scope>
    <source>
        <strain evidence="3 4">DSM 14954</strain>
    </source>
</reference>
<dbReference type="PANTHER" id="PTHR11934:SF0">
    <property type="entry name" value="RIBOSE-5-PHOSPHATE ISOMERASE"/>
    <property type="match status" value="1"/>
</dbReference>
<sequence>MLYPGTVTLEGEKRAAAEYAAGLVEDGMRVGLGTGTTVAPLIPALAARGLRLRCVATSEATARAAEAAGLTLDTLDGVGELDIAIDGADQIAPGPWLIKGGGRAHTREKLVAAAAARFVVIASHDKPVPRLTPPVPLELLAFGLEATLRRLEHAVLRGGAKSPDGGVIADWTGPIDDPAQLARRLEGEPGVVDHGLFAPTLVTDVVVATGEAIDHTRHWISPGSPPRRAPGRA</sequence>
<evidence type="ECO:0000313" key="4">
    <source>
        <dbReference type="Proteomes" id="UP000278962"/>
    </source>
</evidence>
<dbReference type="Pfam" id="PF06026">
    <property type="entry name" value="Rib_5-P_isom_A"/>
    <property type="match status" value="1"/>
</dbReference>
<dbReference type="SUPFAM" id="SSF75445">
    <property type="entry name" value="D-ribose-5-phosphate isomerase (RpiA), lid domain"/>
    <property type="match status" value="1"/>
</dbReference>
<dbReference type="Gene3D" id="3.30.70.260">
    <property type="match status" value="1"/>
</dbReference>
<dbReference type="GO" id="GO:0006014">
    <property type="term" value="P:D-ribose metabolic process"/>
    <property type="evidence" value="ECO:0007669"/>
    <property type="project" value="TreeGrafter"/>
</dbReference>
<organism evidence="3 4">
    <name type="scientific">Solirubrobacter pauli</name>
    <dbReference type="NCBI Taxonomy" id="166793"/>
    <lineage>
        <taxon>Bacteria</taxon>
        <taxon>Bacillati</taxon>
        <taxon>Actinomycetota</taxon>
        <taxon>Thermoleophilia</taxon>
        <taxon>Solirubrobacterales</taxon>
        <taxon>Solirubrobacteraceae</taxon>
        <taxon>Solirubrobacter</taxon>
    </lineage>
</organism>
<dbReference type="AlphaFoldDB" id="A0A660LH77"/>
<dbReference type="SUPFAM" id="SSF100950">
    <property type="entry name" value="NagB/RpiA/CoA transferase-like"/>
    <property type="match status" value="1"/>
</dbReference>
<dbReference type="GO" id="GO:0004751">
    <property type="term" value="F:ribose-5-phosphate isomerase activity"/>
    <property type="evidence" value="ECO:0007669"/>
    <property type="project" value="UniProtKB-UniRule"/>
</dbReference>
<dbReference type="GO" id="GO:0009052">
    <property type="term" value="P:pentose-phosphate shunt, non-oxidative branch"/>
    <property type="evidence" value="ECO:0007669"/>
    <property type="project" value="InterPro"/>
</dbReference>
<evidence type="ECO:0000313" key="3">
    <source>
        <dbReference type="EMBL" id="RKQ93243.1"/>
    </source>
</evidence>
<dbReference type="EC" id="5.3.1.6" evidence="2"/>
<comment type="caution">
    <text evidence="3">The sequence shown here is derived from an EMBL/GenBank/DDBJ whole genome shotgun (WGS) entry which is preliminary data.</text>
</comment>
<dbReference type="CDD" id="cd01398">
    <property type="entry name" value="RPI_A"/>
    <property type="match status" value="1"/>
</dbReference>
<keyword evidence="4" id="KW-1185">Reference proteome</keyword>
<evidence type="ECO:0000256" key="1">
    <source>
        <dbReference type="ARBA" id="ARBA00023235"/>
    </source>
</evidence>
<gene>
    <name evidence="3" type="ORF">C8N24_3104</name>
</gene>